<dbReference type="GO" id="GO:0016491">
    <property type="term" value="F:oxidoreductase activity"/>
    <property type="evidence" value="ECO:0007669"/>
    <property type="project" value="UniProtKB-ARBA"/>
</dbReference>
<name>A0A6G0K330_9STRA</name>
<dbReference type="Pfam" id="PF05721">
    <property type="entry name" value="PhyH"/>
    <property type="match status" value="1"/>
</dbReference>
<protein>
    <recommendedName>
        <fullName evidence="4">Phytanoyl-CoA dioxygenase</fullName>
    </recommendedName>
</protein>
<dbReference type="InterPro" id="IPR008775">
    <property type="entry name" value="Phytyl_CoA_dOase-like"/>
</dbReference>
<dbReference type="AlphaFoldDB" id="A0A6G0K330"/>
<proteinExistence type="predicted"/>
<comment type="caution">
    <text evidence="2">The sequence shown here is derived from an EMBL/GenBank/DDBJ whole genome shotgun (WGS) entry which is preliminary data.</text>
</comment>
<gene>
    <name evidence="2" type="ORF">PF010_g24273</name>
</gene>
<dbReference type="PANTHER" id="PTHR20883:SF48">
    <property type="entry name" value="ECTOINE DIOXYGENASE"/>
    <property type="match status" value="1"/>
</dbReference>
<dbReference type="SUPFAM" id="SSF51197">
    <property type="entry name" value="Clavaminate synthase-like"/>
    <property type="match status" value="1"/>
</dbReference>
<evidence type="ECO:0000313" key="3">
    <source>
        <dbReference type="Proteomes" id="UP000488956"/>
    </source>
</evidence>
<dbReference type="EMBL" id="QXFX01002591">
    <property type="protein sequence ID" value="KAE9075508.1"/>
    <property type="molecule type" value="Genomic_DNA"/>
</dbReference>
<evidence type="ECO:0000256" key="1">
    <source>
        <dbReference type="ARBA" id="ARBA00001962"/>
    </source>
</evidence>
<comment type="cofactor">
    <cofactor evidence="1">
        <name>Fe cation</name>
        <dbReference type="ChEBI" id="CHEBI:24875"/>
    </cofactor>
</comment>
<dbReference type="Proteomes" id="UP000488956">
    <property type="component" value="Unassembled WGS sequence"/>
</dbReference>
<dbReference type="Gene3D" id="2.60.120.620">
    <property type="entry name" value="q2cbj1_9rhob like domain"/>
    <property type="match status" value="1"/>
</dbReference>
<sequence length="228" mass="25992">MHDGTQRTCIVPFIDQRERMNTLLDDPRIEGIGASLLGNDFNYMGSDGNYYTGETGWHRDGFHKKYRHIKIAFYLDALDGNSGALRVIPGSHRLDDQFGGELTERMRQHEERFGISGNQVPAVALDVVPGDILVFNHNLFHASFNGGSERRMFTINLCQRYKEEDLQELRDYISGHARFWLDRNYSETMMGTATPGRMRHLEQVMANDGHLAGLSAELRKTMKEPARG</sequence>
<dbReference type="PANTHER" id="PTHR20883">
    <property type="entry name" value="PHYTANOYL-COA DIOXYGENASE DOMAIN CONTAINING 1"/>
    <property type="match status" value="1"/>
</dbReference>
<dbReference type="GO" id="GO:0046872">
    <property type="term" value="F:metal ion binding"/>
    <property type="evidence" value="ECO:0007669"/>
    <property type="project" value="UniProtKB-ARBA"/>
</dbReference>
<organism evidence="2 3">
    <name type="scientific">Phytophthora fragariae</name>
    <dbReference type="NCBI Taxonomy" id="53985"/>
    <lineage>
        <taxon>Eukaryota</taxon>
        <taxon>Sar</taxon>
        <taxon>Stramenopiles</taxon>
        <taxon>Oomycota</taxon>
        <taxon>Peronosporomycetes</taxon>
        <taxon>Peronosporales</taxon>
        <taxon>Peronosporaceae</taxon>
        <taxon>Phytophthora</taxon>
    </lineage>
</organism>
<evidence type="ECO:0008006" key="4">
    <source>
        <dbReference type="Google" id="ProtNLM"/>
    </source>
</evidence>
<accession>A0A6G0K330</accession>
<evidence type="ECO:0000313" key="2">
    <source>
        <dbReference type="EMBL" id="KAE9075508.1"/>
    </source>
</evidence>
<reference evidence="2 3" key="1">
    <citation type="submission" date="2018-09" db="EMBL/GenBank/DDBJ databases">
        <title>Genomic investigation of the strawberry pathogen Phytophthora fragariae indicates pathogenicity is determined by transcriptional variation in three key races.</title>
        <authorList>
            <person name="Adams T.M."/>
            <person name="Armitage A.D."/>
            <person name="Sobczyk M.K."/>
            <person name="Bates H.J."/>
            <person name="Dunwell J.M."/>
            <person name="Nellist C.F."/>
            <person name="Harrison R.J."/>
        </authorList>
    </citation>
    <scope>NUCLEOTIDE SEQUENCE [LARGE SCALE GENOMIC DNA]</scope>
    <source>
        <strain evidence="2 3">ONT-3</strain>
    </source>
</reference>